<evidence type="ECO:0008006" key="5">
    <source>
        <dbReference type="Google" id="ProtNLM"/>
    </source>
</evidence>
<dbReference type="EMBL" id="CP134185">
    <property type="protein sequence ID" value="WPA99179.1"/>
    <property type="molecule type" value="Genomic_DNA"/>
</dbReference>
<dbReference type="AlphaFoldDB" id="A0A2G5HWZ0"/>
<proteinExistence type="predicted"/>
<sequence length="384" mass="42481">MGSDLQRLNHLAADPELAAYVKVISIADDSELVDPYASSELPMNTAYHIWPRYESGNIDLSQLDVTAVQSVLRQKLIQPHTILTRDYRIEAANFKFCSEMDIVQSLLKPTGDESSHGITALNFAREVIEGGDLAMKSIKYSHIGAPFSQSSPLHLPRFAQSGHSFALGSSRVSELRIDFAPDKQGHGTGFTMLRSADLRLDRGNCTYWLEQIFYHAASLRDLNISIERFPGYEAISADRVIPNLESFRLSHTKLPADLICTFLAASANSLTQLHLVQVTLVADSTWLELLSILARRLPALEQFTLGMLGEEGSVGNMAVDYRELLSKVHFEEQYHPGLKLVVKGPAEKKRVARLSYKGPNAAAVLRFVAKHRRLGVPNTGVAVA</sequence>
<gene>
    <name evidence="1" type="ORF">CB0940_06541</name>
    <name evidence="2" type="ORF">RHO25_003795</name>
</gene>
<dbReference type="OrthoDB" id="5279008at2759"/>
<dbReference type="Proteomes" id="UP001302367">
    <property type="component" value="Chromosome 2"/>
</dbReference>
<protein>
    <recommendedName>
        <fullName evidence="5">F-box domain-containing protein</fullName>
    </recommendedName>
</protein>
<dbReference type="Proteomes" id="UP000230605">
    <property type="component" value="Chromosome 2"/>
</dbReference>
<name>A0A2G5HWZ0_CERBT</name>
<evidence type="ECO:0000313" key="1">
    <source>
        <dbReference type="EMBL" id="PIA97056.1"/>
    </source>
</evidence>
<evidence type="ECO:0000313" key="2">
    <source>
        <dbReference type="EMBL" id="WPA99179.1"/>
    </source>
</evidence>
<reference evidence="1 3" key="1">
    <citation type="submission" date="2015-10" db="EMBL/GenBank/DDBJ databases">
        <title>The cercosporin biosynthetic gene cluster was horizontally transferred to several fungal lineages and shown to be expanded in Cercospora beticola based on microsynteny with recipient genomes.</title>
        <authorList>
            <person name="De Jonge R."/>
            <person name="Ebert M.K."/>
            <person name="Suttle J.C."/>
            <person name="Jurick Ii W.M."/>
            <person name="Secor G.A."/>
            <person name="Thomma B.P."/>
            <person name="Van De Peer Y."/>
            <person name="Bolton M.D."/>
        </authorList>
    </citation>
    <scope>NUCLEOTIDE SEQUENCE [LARGE SCALE GENOMIC DNA]</scope>
    <source>
        <strain evidence="1 3">09-40</strain>
    </source>
</reference>
<organism evidence="1 3">
    <name type="scientific">Cercospora beticola</name>
    <name type="common">Sugarbeet leaf spot fungus</name>
    <dbReference type="NCBI Taxonomy" id="122368"/>
    <lineage>
        <taxon>Eukaryota</taxon>
        <taxon>Fungi</taxon>
        <taxon>Dikarya</taxon>
        <taxon>Ascomycota</taxon>
        <taxon>Pezizomycotina</taxon>
        <taxon>Dothideomycetes</taxon>
        <taxon>Dothideomycetidae</taxon>
        <taxon>Mycosphaerellales</taxon>
        <taxon>Mycosphaerellaceae</taxon>
        <taxon>Cercospora</taxon>
    </lineage>
</organism>
<reference evidence="2 4" key="2">
    <citation type="submission" date="2023-09" db="EMBL/GenBank/DDBJ databases">
        <title>Complete-Gapless Cercospora beticola genome.</title>
        <authorList>
            <person name="Wyatt N.A."/>
            <person name="Spanner R.E."/>
            <person name="Bolton M.D."/>
        </authorList>
    </citation>
    <scope>NUCLEOTIDE SEQUENCE [LARGE SCALE GENOMIC DNA]</scope>
    <source>
        <strain evidence="2">Cb09-40</strain>
    </source>
</reference>
<dbReference type="EMBL" id="LKMD01000102">
    <property type="protein sequence ID" value="PIA97056.1"/>
    <property type="molecule type" value="Genomic_DNA"/>
</dbReference>
<accession>A0A2G5HWZ0</accession>
<evidence type="ECO:0000313" key="4">
    <source>
        <dbReference type="Proteomes" id="UP001302367"/>
    </source>
</evidence>
<evidence type="ECO:0000313" key="3">
    <source>
        <dbReference type="Proteomes" id="UP000230605"/>
    </source>
</evidence>
<keyword evidence="4" id="KW-1185">Reference proteome</keyword>